<dbReference type="OrthoDB" id="8964826at2759"/>
<dbReference type="InterPro" id="IPR036691">
    <property type="entry name" value="Endo/exonu/phosph_ase_sf"/>
</dbReference>
<evidence type="ECO:0000259" key="1">
    <source>
        <dbReference type="Pfam" id="PF03372"/>
    </source>
</evidence>
<dbReference type="SUPFAM" id="SSF56219">
    <property type="entry name" value="DNase I-like"/>
    <property type="match status" value="1"/>
</dbReference>
<evidence type="ECO:0000313" key="3">
    <source>
        <dbReference type="Proteomes" id="UP000838412"/>
    </source>
</evidence>
<dbReference type="Gene3D" id="3.60.10.10">
    <property type="entry name" value="Endonuclease/exonuclease/phosphatase"/>
    <property type="match status" value="1"/>
</dbReference>
<gene>
    <name evidence="2" type="primary">Hypp4516</name>
    <name evidence="2" type="ORF">BLAG_LOCUS23089</name>
</gene>
<accession>A0A8K0ADW6</accession>
<organism evidence="2 3">
    <name type="scientific">Branchiostoma lanceolatum</name>
    <name type="common">Common lancelet</name>
    <name type="synonym">Amphioxus lanceolatum</name>
    <dbReference type="NCBI Taxonomy" id="7740"/>
    <lineage>
        <taxon>Eukaryota</taxon>
        <taxon>Metazoa</taxon>
        <taxon>Chordata</taxon>
        <taxon>Cephalochordata</taxon>
        <taxon>Leptocardii</taxon>
        <taxon>Amphioxiformes</taxon>
        <taxon>Branchiostomatidae</taxon>
        <taxon>Branchiostoma</taxon>
    </lineage>
</organism>
<dbReference type="PANTHER" id="PTHR47510">
    <property type="entry name" value="REVERSE TRANSCRIPTASE DOMAIN-CONTAINING PROTEIN"/>
    <property type="match status" value="1"/>
</dbReference>
<keyword evidence="3" id="KW-1185">Reference proteome</keyword>
<dbReference type="AlphaFoldDB" id="A0A8K0ADW6"/>
<proteinExistence type="predicted"/>
<dbReference type="Proteomes" id="UP000838412">
    <property type="component" value="Chromosome 8"/>
</dbReference>
<dbReference type="InterPro" id="IPR005135">
    <property type="entry name" value="Endo/exonuclease/phosphatase"/>
</dbReference>
<feature type="domain" description="Endonuclease/exonuclease/phosphatase" evidence="1">
    <location>
        <begin position="121"/>
        <end position="322"/>
    </location>
</feature>
<dbReference type="Pfam" id="PF03372">
    <property type="entry name" value="Exo_endo_phos"/>
    <property type="match status" value="1"/>
</dbReference>
<dbReference type="GO" id="GO:0003824">
    <property type="term" value="F:catalytic activity"/>
    <property type="evidence" value="ECO:0007669"/>
    <property type="project" value="InterPro"/>
</dbReference>
<dbReference type="EMBL" id="OV696693">
    <property type="protein sequence ID" value="CAH1270933.1"/>
    <property type="molecule type" value="Genomic_DNA"/>
</dbReference>
<protein>
    <submittedName>
        <fullName evidence="2">Hypp4516 protein</fullName>
    </submittedName>
</protein>
<name>A0A8K0ADW6_BRALA</name>
<reference evidence="2" key="1">
    <citation type="submission" date="2022-01" db="EMBL/GenBank/DDBJ databases">
        <authorList>
            <person name="Braso-Vives M."/>
        </authorList>
    </citation>
    <scope>NUCLEOTIDE SEQUENCE</scope>
</reference>
<sequence>MASLWRTYTADFLRACRTATNPLLPQEKSLLREGGLLKSLCRPRGCKGGKNRIRRIETVVGNRPSPPGENPFICKSPRRNQNRSAYLHTCERESQPRLVKPNLDKPPKPKSMPSLLLANARSLVNKLDEFSLTLSVNQTHIAAVTETWFTTDLPEEATSIEGYNLFHKDRCDKRGGGVALYIKNCIEAKLVDVGMVGMHDNFECIWTQLQPHWTPRAILIIYLGILYHPPSANDRHLQYETCQYLIHALDELQKKTPNAVIIFLCGDFNNLPLQPLLTNHPEMKQVVTKPTRGDATLDLIITNTYNHYHEPEIVAPLANSDHNCIIWKPKVSKPANNKILKKRVRPLRQSDLRAFGSWITNHQWEEVFSAARVNDKCSAFYATLLGAVNRYFPIKTVRLHIQDKPWVTPQLKTMIKERQKAFTEDDLTKWKCLRNKINHTIRSLKKSHYKTKVKHLKSAEPKKWYKAIKDKKGELRIEVPGVPSSSPKAVADAINSHLAAAS</sequence>
<dbReference type="PANTHER" id="PTHR47510:SF3">
    <property type="entry name" value="ENDO_EXONUCLEASE_PHOSPHATASE DOMAIN-CONTAINING PROTEIN"/>
    <property type="match status" value="1"/>
</dbReference>
<evidence type="ECO:0000313" key="2">
    <source>
        <dbReference type="EMBL" id="CAH1270933.1"/>
    </source>
</evidence>